<dbReference type="GeneID" id="68917041"/>
<dbReference type="HOGENOM" id="CLU_2135703_0_0_1"/>
<keyword evidence="3" id="KW-1185">Reference proteome</keyword>
<reference evidence="2 3" key="2">
    <citation type="journal article" date="2011" name="PLoS Genet.">
        <title>Caenorhabditis briggsae recombinant inbred line genotypes reveal inter-strain incompatibility and the evolution of recombination.</title>
        <authorList>
            <person name="Ross J.A."/>
            <person name="Koboldt D.C."/>
            <person name="Staisch J.E."/>
            <person name="Chamberlin H.M."/>
            <person name="Gupta B.P."/>
            <person name="Miller R.D."/>
            <person name="Baird S.E."/>
            <person name="Haag E.S."/>
        </authorList>
    </citation>
    <scope>NUCLEOTIDE SEQUENCE [LARGE SCALE GENOMIC DNA]</scope>
    <source>
        <strain evidence="2 3">AF16</strain>
    </source>
</reference>
<proteinExistence type="predicted"/>
<dbReference type="RefSeq" id="XP_045098094.1">
    <property type="nucleotide sequence ID" value="XM_045242245.1"/>
</dbReference>
<dbReference type="EMBL" id="HE601438">
    <property type="protein sequence ID" value="CAR98522.1"/>
    <property type="molecule type" value="Genomic_DNA"/>
</dbReference>
<organism evidence="2 3">
    <name type="scientific">Caenorhabditis briggsae</name>
    <dbReference type="NCBI Taxonomy" id="6238"/>
    <lineage>
        <taxon>Eukaryota</taxon>
        <taxon>Metazoa</taxon>
        <taxon>Ecdysozoa</taxon>
        <taxon>Nematoda</taxon>
        <taxon>Chromadorea</taxon>
        <taxon>Rhabditida</taxon>
        <taxon>Rhabditina</taxon>
        <taxon>Rhabditomorpha</taxon>
        <taxon>Rhabditoidea</taxon>
        <taxon>Rhabditidae</taxon>
        <taxon>Peloderinae</taxon>
        <taxon>Caenorhabditis</taxon>
    </lineage>
</organism>
<evidence type="ECO:0000256" key="1">
    <source>
        <dbReference type="SAM" id="Phobius"/>
    </source>
</evidence>
<keyword evidence="1" id="KW-1133">Transmembrane helix</keyword>
<protein>
    <submittedName>
        <fullName evidence="2">Protein CBG25555</fullName>
    </submittedName>
</protein>
<evidence type="ECO:0000313" key="3">
    <source>
        <dbReference type="Proteomes" id="UP000008549"/>
    </source>
</evidence>
<feature type="transmembrane region" description="Helical" evidence="1">
    <location>
        <begin position="16"/>
        <end position="37"/>
    </location>
</feature>
<dbReference type="KEGG" id="cbr:CBG_25555"/>
<dbReference type="AlphaFoldDB" id="B6IF42"/>
<sequence>MPRHNLSLPIREARRLYYFSHLFVLKLFPLSALFLSFPSSTLHPLDVAAKIDEWLQSWPLGGPGKAPRLATGPKWPLSFYSEDHSSVCVMVHSTNSQEHLRIHWINDDMHHTF</sequence>
<keyword evidence="1" id="KW-0812">Transmembrane</keyword>
<dbReference type="CTD" id="68917041"/>
<gene>
    <name evidence="2" type="ORF">CBG25555</name>
    <name evidence="2" type="ORF">CBG_25555</name>
</gene>
<name>B6IF42_CAEBR</name>
<accession>B6IF42</accession>
<keyword evidence="1" id="KW-0472">Membrane</keyword>
<dbReference type="InParanoid" id="B6IF42"/>
<dbReference type="Proteomes" id="UP000008549">
    <property type="component" value="Unassembled WGS sequence"/>
</dbReference>
<reference evidence="2 3" key="1">
    <citation type="journal article" date="2003" name="PLoS Biol.">
        <title>The genome sequence of Caenorhabditis briggsae: a platform for comparative genomics.</title>
        <authorList>
            <person name="Stein L.D."/>
            <person name="Bao Z."/>
            <person name="Blasiar D."/>
            <person name="Blumenthal T."/>
            <person name="Brent M.R."/>
            <person name="Chen N."/>
            <person name="Chinwalla A."/>
            <person name="Clarke L."/>
            <person name="Clee C."/>
            <person name="Coghlan A."/>
            <person name="Coulson A."/>
            <person name="D'Eustachio P."/>
            <person name="Fitch D.H."/>
            <person name="Fulton L.A."/>
            <person name="Fulton R.E."/>
            <person name="Griffiths-Jones S."/>
            <person name="Harris T.W."/>
            <person name="Hillier L.W."/>
            <person name="Kamath R."/>
            <person name="Kuwabara P.E."/>
            <person name="Mardis E.R."/>
            <person name="Marra M.A."/>
            <person name="Miner T.L."/>
            <person name="Minx P."/>
            <person name="Mullikin J.C."/>
            <person name="Plumb R.W."/>
            <person name="Rogers J."/>
            <person name="Schein J.E."/>
            <person name="Sohrmann M."/>
            <person name="Spieth J."/>
            <person name="Stajich J.E."/>
            <person name="Wei C."/>
            <person name="Willey D."/>
            <person name="Wilson R.K."/>
            <person name="Durbin R."/>
            <person name="Waterston R.H."/>
        </authorList>
    </citation>
    <scope>NUCLEOTIDE SEQUENCE [LARGE SCALE GENOMIC DNA]</scope>
    <source>
        <strain evidence="2 3">AF16</strain>
    </source>
</reference>
<evidence type="ECO:0000313" key="2">
    <source>
        <dbReference type="EMBL" id="CAR98522.1"/>
    </source>
</evidence>